<sequence>MTADYQLWEIPYLLRYSTQLSISISVIPRLLYYKNKTQVNKTLFKGELAVPQILYRSELFPL</sequence>
<dbReference type="AlphaFoldDB" id="A0A0V1MTL2"/>
<dbReference type="Proteomes" id="UP000054843">
    <property type="component" value="Unassembled WGS sequence"/>
</dbReference>
<reference evidence="1 2" key="1">
    <citation type="submission" date="2015-01" db="EMBL/GenBank/DDBJ databases">
        <title>Evolution of Trichinella species and genotypes.</title>
        <authorList>
            <person name="Korhonen P.K."/>
            <person name="Edoardo P."/>
            <person name="Giuseppe L.R."/>
            <person name="Gasser R.B."/>
        </authorList>
    </citation>
    <scope>NUCLEOTIDE SEQUENCE [LARGE SCALE GENOMIC DNA]</scope>
    <source>
        <strain evidence="1">ISS1980</strain>
    </source>
</reference>
<keyword evidence="2" id="KW-1185">Reference proteome</keyword>
<accession>A0A0V1MTL2</accession>
<evidence type="ECO:0000313" key="1">
    <source>
        <dbReference type="EMBL" id="KRZ75124.1"/>
    </source>
</evidence>
<name>A0A0V1MTL2_9BILA</name>
<organism evidence="1 2">
    <name type="scientific">Trichinella papuae</name>
    <dbReference type="NCBI Taxonomy" id="268474"/>
    <lineage>
        <taxon>Eukaryota</taxon>
        <taxon>Metazoa</taxon>
        <taxon>Ecdysozoa</taxon>
        <taxon>Nematoda</taxon>
        <taxon>Enoplea</taxon>
        <taxon>Dorylaimia</taxon>
        <taxon>Trichinellida</taxon>
        <taxon>Trichinellidae</taxon>
        <taxon>Trichinella</taxon>
    </lineage>
</organism>
<proteinExistence type="predicted"/>
<dbReference type="EMBL" id="JYDO01000042">
    <property type="protein sequence ID" value="KRZ75124.1"/>
    <property type="molecule type" value="Genomic_DNA"/>
</dbReference>
<comment type="caution">
    <text evidence="1">The sequence shown here is derived from an EMBL/GenBank/DDBJ whole genome shotgun (WGS) entry which is preliminary data.</text>
</comment>
<gene>
    <name evidence="1" type="ORF">T10_11347</name>
</gene>
<protein>
    <submittedName>
        <fullName evidence="1">Uncharacterized protein</fullName>
    </submittedName>
</protein>
<evidence type="ECO:0000313" key="2">
    <source>
        <dbReference type="Proteomes" id="UP000054843"/>
    </source>
</evidence>